<dbReference type="RefSeq" id="WP_269278563.1">
    <property type="nucleotide sequence ID" value="NZ_JAPVOI010000004.1"/>
</dbReference>
<feature type="region of interest" description="Disordered" evidence="1">
    <location>
        <begin position="236"/>
        <end position="268"/>
    </location>
</feature>
<organism evidence="2 3">
    <name type="scientific">Sinorhizobium psoraleae</name>
    <dbReference type="NCBI Taxonomy" id="520838"/>
    <lineage>
        <taxon>Bacteria</taxon>
        <taxon>Pseudomonadati</taxon>
        <taxon>Pseudomonadota</taxon>
        <taxon>Alphaproteobacteria</taxon>
        <taxon>Hyphomicrobiales</taxon>
        <taxon>Rhizobiaceae</taxon>
        <taxon>Sinorhizobium/Ensifer group</taxon>
        <taxon>Sinorhizobium</taxon>
    </lineage>
</organism>
<gene>
    <name evidence="2" type="ORF">O3W52_10210</name>
</gene>
<name>A0ABT4KEP1_9HYPH</name>
<sequence>MRQQLFTFAGGLAALMLYASILRGGAAAIRSQERAIADFPLEAPDVAAAEAPDPPEDLPAEVSPALPEQKAKTGKVGRLPIRKIEPQLFALPEDGIAQPLERIAPRPPLSEPKAKPAAATVVFQRPVALAAGLIRSGDTTVQLKDIEPESAEKTCEGNGRSWPCGIVARTAFRNYLRARALVCDQPEDRSEGTVTAACKVGTENPAEWLVSNGWATPLPGTALEAKAEAARSAKRGFYGDDPRDLGRAPLVIDDPTAGMVPDDAVPDL</sequence>
<reference evidence="2" key="1">
    <citation type="submission" date="2022-10" db="EMBL/GenBank/DDBJ databases">
        <title>Whole genome sequencing of three plant growth promoting bacteria isolated from Vachellia tortilis subsp. raddiana in Morocco.</title>
        <authorList>
            <person name="Hnini M."/>
            <person name="Zouagui R."/>
            <person name="Zouagui H."/>
            <person name="Chemao Elfihri M.-W."/>
            <person name="Ibrahimi A."/>
            <person name="Sbabou L."/>
            <person name="Aurag J."/>
        </authorList>
    </citation>
    <scope>NUCLEOTIDE SEQUENCE</scope>
    <source>
        <strain evidence="2">LMR678</strain>
    </source>
</reference>
<proteinExistence type="predicted"/>
<dbReference type="EMBL" id="JAPVOI010000004">
    <property type="protein sequence ID" value="MCZ4090423.1"/>
    <property type="molecule type" value="Genomic_DNA"/>
</dbReference>
<comment type="caution">
    <text evidence="2">The sequence shown here is derived from an EMBL/GenBank/DDBJ whole genome shotgun (WGS) entry which is preliminary data.</text>
</comment>
<dbReference type="SUPFAM" id="SSF50199">
    <property type="entry name" value="Staphylococcal nuclease"/>
    <property type="match status" value="1"/>
</dbReference>
<dbReference type="Gene3D" id="2.40.50.90">
    <property type="match status" value="1"/>
</dbReference>
<evidence type="ECO:0000313" key="3">
    <source>
        <dbReference type="Proteomes" id="UP001079430"/>
    </source>
</evidence>
<evidence type="ECO:0000313" key="2">
    <source>
        <dbReference type="EMBL" id="MCZ4090423.1"/>
    </source>
</evidence>
<keyword evidence="3" id="KW-1185">Reference proteome</keyword>
<evidence type="ECO:0000256" key="1">
    <source>
        <dbReference type="SAM" id="MobiDB-lite"/>
    </source>
</evidence>
<dbReference type="InterPro" id="IPR035437">
    <property type="entry name" value="SNase_OB-fold_sf"/>
</dbReference>
<accession>A0ABT4KEP1</accession>
<protein>
    <submittedName>
        <fullName evidence="2">Thermonuclease family protein</fullName>
    </submittedName>
</protein>
<dbReference type="Proteomes" id="UP001079430">
    <property type="component" value="Unassembled WGS sequence"/>
</dbReference>
<feature type="region of interest" description="Disordered" evidence="1">
    <location>
        <begin position="48"/>
        <end position="71"/>
    </location>
</feature>
<feature type="compositionally biased region" description="Basic and acidic residues" evidence="1">
    <location>
        <begin position="236"/>
        <end position="246"/>
    </location>
</feature>